<reference evidence="1 2" key="1">
    <citation type="submission" date="2017-05" db="EMBL/GenBank/DDBJ databases">
        <authorList>
            <person name="Varghese N."/>
            <person name="Submissions S."/>
        </authorList>
    </citation>
    <scope>NUCLEOTIDE SEQUENCE [LARGE SCALE GENOMIC DNA]</scope>
    <source>
        <strain evidence="1 2">SM16</strain>
    </source>
</reference>
<dbReference type="Pfam" id="PF09550">
    <property type="entry name" value="Phage_TAC_6"/>
    <property type="match status" value="1"/>
</dbReference>
<dbReference type="EMBL" id="FXUI01000005">
    <property type="protein sequence ID" value="SMP69328.1"/>
    <property type="molecule type" value="Genomic_DNA"/>
</dbReference>
<keyword evidence="2" id="KW-1185">Reference proteome</keyword>
<gene>
    <name evidence="1" type="ORF">SAMN06296065_10581</name>
</gene>
<evidence type="ECO:0000313" key="1">
    <source>
        <dbReference type="EMBL" id="SMP69328.1"/>
    </source>
</evidence>
<comment type="caution">
    <text evidence="1">The sequence shown here is derived from an EMBL/GenBank/DDBJ whole genome shotgun (WGS) entry which is preliminary data.</text>
</comment>
<name>A0ABY1QHC4_9SPHN</name>
<dbReference type="RefSeq" id="WP_283406094.1">
    <property type="nucleotide sequence ID" value="NZ_FXUI01000005.1"/>
</dbReference>
<accession>A0ABY1QHC4</accession>
<dbReference type="Proteomes" id="UP001157910">
    <property type="component" value="Unassembled WGS sequence"/>
</dbReference>
<proteinExistence type="predicted"/>
<evidence type="ECO:0000313" key="2">
    <source>
        <dbReference type="Proteomes" id="UP001157910"/>
    </source>
</evidence>
<dbReference type="InterPro" id="IPR019056">
    <property type="entry name" value="Phage_TAC_6"/>
</dbReference>
<protein>
    <submittedName>
        <fullName evidence="1">Phage tail assembly chaperone protein, TAC</fullName>
    </submittedName>
</protein>
<organism evidence="1 2">
    <name type="scientific">Novosphingobium panipatense</name>
    <dbReference type="NCBI Taxonomy" id="428991"/>
    <lineage>
        <taxon>Bacteria</taxon>
        <taxon>Pseudomonadati</taxon>
        <taxon>Pseudomonadota</taxon>
        <taxon>Alphaproteobacteria</taxon>
        <taxon>Sphingomonadales</taxon>
        <taxon>Sphingomonadaceae</taxon>
        <taxon>Novosphingobium</taxon>
    </lineage>
</organism>
<sequence>MNFAARALALCGLAARSLGWRPQEFWSATPAELAASLGLLAPETPGMNRDALHTLMERDHG</sequence>